<dbReference type="Pfam" id="PF04773">
    <property type="entry name" value="FecR"/>
    <property type="match status" value="1"/>
</dbReference>
<dbReference type="Pfam" id="PF13385">
    <property type="entry name" value="Laminin_G_3"/>
    <property type="match status" value="1"/>
</dbReference>
<dbReference type="GO" id="GO:0016989">
    <property type="term" value="F:sigma factor antagonist activity"/>
    <property type="evidence" value="ECO:0007669"/>
    <property type="project" value="TreeGrafter"/>
</dbReference>
<protein>
    <submittedName>
        <fullName evidence="3">FecR domain-containing protein</fullName>
    </submittedName>
</protein>
<dbReference type="Proteomes" id="UP000557872">
    <property type="component" value="Unassembled WGS sequence"/>
</dbReference>
<reference evidence="3 4" key="1">
    <citation type="submission" date="2020-07" db="EMBL/GenBank/DDBJ databases">
        <title>Roseicoccus Jingziensis gen. nov., sp. nov., isolated from coastal seawater.</title>
        <authorList>
            <person name="Feng X."/>
        </authorList>
    </citation>
    <scope>NUCLEOTIDE SEQUENCE [LARGE SCALE GENOMIC DNA]</scope>
    <source>
        <strain evidence="3 4">N1E253</strain>
    </source>
</reference>
<dbReference type="AlphaFoldDB" id="A0A851GGU6"/>
<evidence type="ECO:0000313" key="4">
    <source>
        <dbReference type="Proteomes" id="UP000557872"/>
    </source>
</evidence>
<feature type="domain" description="FecR protein" evidence="2">
    <location>
        <begin position="198"/>
        <end position="254"/>
    </location>
</feature>
<gene>
    <name evidence="3" type="ORF">HW115_02555</name>
</gene>
<accession>A0A851GGU6</accession>
<dbReference type="Gene3D" id="2.60.120.200">
    <property type="match status" value="1"/>
</dbReference>
<evidence type="ECO:0000256" key="1">
    <source>
        <dbReference type="SAM" id="Phobius"/>
    </source>
</evidence>
<dbReference type="InterPro" id="IPR012373">
    <property type="entry name" value="Ferrdict_sens_TM"/>
</dbReference>
<dbReference type="PANTHER" id="PTHR30273">
    <property type="entry name" value="PERIPLASMIC SIGNAL SENSOR AND SIGMA FACTOR ACTIVATOR FECR-RELATED"/>
    <property type="match status" value="1"/>
</dbReference>
<evidence type="ECO:0000313" key="3">
    <source>
        <dbReference type="EMBL" id="NWK54475.1"/>
    </source>
</evidence>
<dbReference type="InterPro" id="IPR013320">
    <property type="entry name" value="ConA-like_dom_sf"/>
</dbReference>
<evidence type="ECO:0000259" key="2">
    <source>
        <dbReference type="Pfam" id="PF04773"/>
    </source>
</evidence>
<keyword evidence="4" id="KW-1185">Reference proteome</keyword>
<dbReference type="RefSeq" id="WP_178931000.1">
    <property type="nucleotide sequence ID" value="NZ_JACBAZ010000001.1"/>
</dbReference>
<dbReference type="SUPFAM" id="SSF49899">
    <property type="entry name" value="Concanavalin A-like lectins/glucanases"/>
    <property type="match status" value="1"/>
</dbReference>
<keyword evidence="1" id="KW-0472">Membrane</keyword>
<sequence>MYGEERAAQGGVGMKKTFENREESVEQLIHNLEDGVATPEQRERLMELMRDSPEVVDLYLRHMKMVALLKMAASSRAEIGMMPVSQDMLRHDKRKSGIISMALGVAAVLFLSLGFLFFQLNRQVGDADDFLVVLDRSADSILSISSPNKDLTDADFGGNQLRVGDQVSLSQGVVRFTFPNGVKAIVEGPAEVDVLSEVSLGMKSGKAWFRVPKEGHGFTVESAQVKVIDLGTEFGVYHDKEKKFQVHVGKGRVRVEPRLKSLAKHELVGGEAMRFDVYGLGEEMNVKTSMFQRKFIVGIPYLHWSFDELDGLAFASEGTMTSSSHEWRAVVQRLSKGSEPLNFRNAVTRGKFGKAFSMNGKDWFAQTAFPGIGGDSPRTFAAWVRHRADYGMPRTPYCSWGRRLGYGKSWKVHIWTQDGYALWSSAFKPAAYSPLPKSTFDEWVHIVSVFTGKYNDEGYPEIRHYVNGELQEMLVLPGDKGPIDTDISEASTRLRFGAAYDVDDGGYTVDGDIDEAYLFRGVLNEKQIRQLMRENRLHFFVR</sequence>
<keyword evidence="1" id="KW-1133">Transmembrane helix</keyword>
<feature type="transmembrane region" description="Helical" evidence="1">
    <location>
        <begin position="98"/>
        <end position="118"/>
    </location>
</feature>
<dbReference type="PANTHER" id="PTHR30273:SF2">
    <property type="entry name" value="PROTEIN FECR"/>
    <property type="match status" value="1"/>
</dbReference>
<organism evidence="3 4">
    <name type="scientific">Oceaniferula marina</name>
    <dbReference type="NCBI Taxonomy" id="2748318"/>
    <lineage>
        <taxon>Bacteria</taxon>
        <taxon>Pseudomonadati</taxon>
        <taxon>Verrucomicrobiota</taxon>
        <taxon>Verrucomicrobiia</taxon>
        <taxon>Verrucomicrobiales</taxon>
        <taxon>Verrucomicrobiaceae</taxon>
        <taxon>Oceaniferula</taxon>
    </lineage>
</organism>
<comment type="caution">
    <text evidence="3">The sequence shown here is derived from an EMBL/GenBank/DDBJ whole genome shotgun (WGS) entry which is preliminary data.</text>
</comment>
<proteinExistence type="predicted"/>
<keyword evidence="1" id="KW-0812">Transmembrane</keyword>
<name>A0A851GGU6_9BACT</name>
<dbReference type="Gene3D" id="2.60.120.1440">
    <property type="match status" value="1"/>
</dbReference>
<dbReference type="InterPro" id="IPR006860">
    <property type="entry name" value="FecR"/>
</dbReference>
<dbReference type="EMBL" id="JACBAZ010000001">
    <property type="protein sequence ID" value="NWK54475.1"/>
    <property type="molecule type" value="Genomic_DNA"/>
</dbReference>